<feature type="compositionally biased region" description="Low complexity" evidence="1">
    <location>
        <begin position="513"/>
        <end position="583"/>
    </location>
</feature>
<feature type="region of interest" description="Disordered" evidence="1">
    <location>
        <begin position="693"/>
        <end position="717"/>
    </location>
</feature>
<dbReference type="STRING" id="1077348.A0A2G8S6F8"/>
<feature type="compositionally biased region" description="Acidic residues" evidence="1">
    <location>
        <begin position="435"/>
        <end position="453"/>
    </location>
</feature>
<feature type="region of interest" description="Disordered" evidence="1">
    <location>
        <begin position="481"/>
        <end position="666"/>
    </location>
</feature>
<evidence type="ECO:0000313" key="2">
    <source>
        <dbReference type="EMBL" id="PIL29362.1"/>
    </source>
</evidence>
<dbReference type="EMBL" id="AYKW01000023">
    <property type="protein sequence ID" value="PIL29362.1"/>
    <property type="molecule type" value="Genomic_DNA"/>
</dbReference>
<feature type="compositionally biased region" description="Basic and acidic residues" evidence="1">
    <location>
        <begin position="157"/>
        <end position="188"/>
    </location>
</feature>
<dbReference type="Proteomes" id="UP000230002">
    <property type="component" value="Unassembled WGS sequence"/>
</dbReference>
<evidence type="ECO:0000256" key="1">
    <source>
        <dbReference type="SAM" id="MobiDB-lite"/>
    </source>
</evidence>
<keyword evidence="3" id="KW-1185">Reference proteome</keyword>
<reference evidence="2 3" key="1">
    <citation type="journal article" date="2015" name="Sci. Rep.">
        <title>Chromosome-level genome map provides insights into diverse defense mechanisms in the medicinal fungus Ganoderma sinense.</title>
        <authorList>
            <person name="Zhu Y."/>
            <person name="Xu J."/>
            <person name="Sun C."/>
            <person name="Zhou S."/>
            <person name="Xu H."/>
            <person name="Nelson D.R."/>
            <person name="Qian J."/>
            <person name="Song J."/>
            <person name="Luo H."/>
            <person name="Xiang L."/>
            <person name="Li Y."/>
            <person name="Xu Z."/>
            <person name="Ji A."/>
            <person name="Wang L."/>
            <person name="Lu S."/>
            <person name="Hayward A."/>
            <person name="Sun W."/>
            <person name="Li X."/>
            <person name="Schwartz D.C."/>
            <person name="Wang Y."/>
            <person name="Chen S."/>
        </authorList>
    </citation>
    <scope>NUCLEOTIDE SEQUENCE [LARGE SCALE GENOMIC DNA]</scope>
    <source>
        <strain evidence="2 3">ZZ0214-1</strain>
    </source>
</reference>
<gene>
    <name evidence="2" type="ORF">GSI_09413</name>
</gene>
<feature type="compositionally biased region" description="Basic and acidic residues" evidence="1">
    <location>
        <begin position="140"/>
        <end position="150"/>
    </location>
</feature>
<feature type="region of interest" description="Disordered" evidence="1">
    <location>
        <begin position="362"/>
        <end position="457"/>
    </location>
</feature>
<dbReference type="OrthoDB" id="2803783at2759"/>
<proteinExistence type="predicted"/>
<evidence type="ECO:0000313" key="3">
    <source>
        <dbReference type="Proteomes" id="UP000230002"/>
    </source>
</evidence>
<feature type="region of interest" description="Disordered" evidence="1">
    <location>
        <begin position="108"/>
        <end position="189"/>
    </location>
</feature>
<protein>
    <submittedName>
        <fullName evidence="2">Transporter</fullName>
    </submittedName>
</protein>
<comment type="caution">
    <text evidence="2">The sequence shown here is derived from an EMBL/GenBank/DDBJ whole genome shotgun (WGS) entry which is preliminary data.</text>
</comment>
<feature type="compositionally biased region" description="Low complexity" evidence="1">
    <location>
        <begin position="694"/>
        <end position="709"/>
    </location>
</feature>
<feature type="region of interest" description="Disordered" evidence="1">
    <location>
        <begin position="908"/>
        <end position="930"/>
    </location>
</feature>
<accession>A0A2G8S6F8</accession>
<feature type="compositionally biased region" description="Polar residues" evidence="1">
    <location>
        <begin position="596"/>
        <end position="605"/>
    </location>
</feature>
<sequence>MGHRRWATTPQSAWLKERFPQFRVAQNEGKTGEFMSSTAQEYFDTFFPGVVVPKKVLEEVAKAQKGNENATIGVVAVGEDGTQVDLLTRAKVRWWFYNRRIGKGRGKGGEDSLFNFTPKKAPKPQLYQTKQLTEVEVGADEQHTGDAGDKDDSEGDAGNKDEWAGAGDKDERDAGDKDEREADSKKVGENATPRKWLSFAIEVAIEFVEKASDEEKAAVEEHRAKHGVEHSGLELFGGLQVEGSPDSPATSADAQELRTRATAIQLAINDLPKVLQNVLDEIERKTGWVGTFMVGGPAPDTGKLMAMITHQGRTLNLGHNFGEATDKWRPVEEAFNKFLTSCYAPDARKKLTDAYHGRIDATAPTQLPSAADPSTTTSPASATLQRKSSDPLNHRSSSSSPADVGLPSNTSTTQGATAVNTATKKVGPSKVTDADAGEESESESQEEEESYDDFVERQRAKAHARMVELGLQQAATAMNEEMAAAAGRQKKRTPRAKNDPTKKPAGTRPQTRSATTAANTPTVTSTPGSQSATPAVTTASPAPAPVAASLNPGASTSSQSTDSGVSTPDSATAATFPSAAAAAERSIDARIPDPISTLSPTSIGSDRSPAAPQASAATALSEQAAGQAFDPTRSIGSQPQAFQGIPTTRAAAPPSSPNPPAQPLSVVTPVSANANANAPGPVPLVHETGQALVSTRGGASGTSQASTSPPSNPSAVSGKDAFSVPFNLFDADAPPYVKDALQYFKLIEGGGSVFAELVEYWQVFEASRAYPSGNKPDQRLPTRLRPPEIREWMQVGRSYENLPCITPRVFGQAWKDWWTSLQPSSRVDGDTPWPLLRVEPVDCAEWDVLWRAGPNGFFLVVLSLAWWLWAVSENEEEEAEGGMTLEEVKEAVSDVLWVFRLALASSVGGQKRPGDALDESATPNKRTRVE</sequence>
<feature type="compositionally biased region" description="Polar residues" evidence="1">
    <location>
        <begin position="394"/>
        <end position="423"/>
    </location>
</feature>
<feature type="compositionally biased region" description="Low complexity" evidence="1">
    <location>
        <begin position="608"/>
        <end position="628"/>
    </location>
</feature>
<name>A0A2G8S6F8_9APHY</name>
<feature type="compositionally biased region" description="Low complexity" evidence="1">
    <location>
        <begin position="368"/>
        <end position="383"/>
    </location>
</feature>
<organism evidence="2 3">
    <name type="scientific">Ganoderma sinense ZZ0214-1</name>
    <dbReference type="NCBI Taxonomy" id="1077348"/>
    <lineage>
        <taxon>Eukaryota</taxon>
        <taxon>Fungi</taxon>
        <taxon>Dikarya</taxon>
        <taxon>Basidiomycota</taxon>
        <taxon>Agaricomycotina</taxon>
        <taxon>Agaricomycetes</taxon>
        <taxon>Polyporales</taxon>
        <taxon>Polyporaceae</taxon>
        <taxon>Ganoderma</taxon>
    </lineage>
</organism>
<dbReference type="AlphaFoldDB" id="A0A2G8S6F8"/>